<evidence type="ECO:0000313" key="2">
    <source>
        <dbReference type="EMBL" id="AOO12248.1"/>
    </source>
</evidence>
<gene>
    <name evidence="1" type="ORF">Np200711_066</name>
    <name evidence="2" type="ORF">Np420711_066</name>
</gene>
<protein>
    <submittedName>
        <fullName evidence="1">Uncharacterized protein</fullName>
    </submittedName>
</protein>
<accession>A0A1D7SEI5</accession>
<name>A0A1D7SEI5_9CAUD</name>
<sequence length="65" mass="7818">MKMIDRSFLDRMPHELKEAIAEDCEDFLVHRHIPLRSHSYDNIIIHALTEGYQMKLFDRPIRRPA</sequence>
<evidence type="ECO:0000313" key="4">
    <source>
        <dbReference type="Proteomes" id="UP000226130"/>
    </source>
</evidence>
<proteinExistence type="predicted"/>
<evidence type="ECO:0000313" key="3">
    <source>
        <dbReference type="Proteomes" id="UP000221709"/>
    </source>
</evidence>
<reference evidence="3 4" key="1">
    <citation type="journal article" date="2016" name="Environ. Microbiol.">
        <title>Genomic diversification of marine cyanophages into stable ecotypes.</title>
        <authorList>
            <person name="Marston M.F."/>
            <person name="Martiny J.B."/>
        </authorList>
    </citation>
    <scope>NUCLEOTIDE SEQUENCE [LARGE SCALE GENOMIC DNA]</scope>
    <source>
        <strain evidence="1">Np_20_0711</strain>
        <strain evidence="2">Np_42_0711</strain>
    </source>
</reference>
<dbReference type="EMBL" id="KX349293">
    <property type="protein sequence ID" value="AOO12012.1"/>
    <property type="molecule type" value="Genomic_DNA"/>
</dbReference>
<evidence type="ECO:0000313" key="1">
    <source>
        <dbReference type="EMBL" id="AOO12012.1"/>
    </source>
</evidence>
<organism evidence="1 4">
    <name type="scientific">Cyanophage S-RIM44</name>
    <dbReference type="NCBI Taxonomy" id="1278485"/>
    <lineage>
        <taxon>Viruses</taxon>
        <taxon>Duplodnaviria</taxon>
        <taxon>Heunggongvirae</taxon>
        <taxon>Uroviricota</taxon>
        <taxon>Caudoviricetes</taxon>
        <taxon>Pantevenvirales</taxon>
        <taxon>Kyanoviridae</taxon>
        <taxon>Vellamovirus</taxon>
        <taxon>Vellamovirus rhodeisland44</taxon>
    </lineage>
</organism>
<dbReference type="EMBL" id="KX349294">
    <property type="protein sequence ID" value="AOO12248.1"/>
    <property type="molecule type" value="Genomic_DNA"/>
</dbReference>
<dbReference type="Proteomes" id="UP000226130">
    <property type="component" value="Segment"/>
</dbReference>
<dbReference type="Proteomes" id="UP000221709">
    <property type="component" value="Segment"/>
</dbReference>
<keyword evidence="3" id="KW-1185">Reference proteome</keyword>